<accession>A0A6J1JUX6</accession>
<dbReference type="RefSeq" id="XP_022991008.1">
    <property type="nucleotide sequence ID" value="XM_023135240.1"/>
</dbReference>
<name>A0A6J1JUX6_CUCMA</name>
<feature type="compositionally biased region" description="Low complexity" evidence="1">
    <location>
        <begin position="210"/>
        <end position="219"/>
    </location>
</feature>
<organism evidence="2 4">
    <name type="scientific">Cucurbita maxima</name>
    <name type="common">Pumpkin</name>
    <name type="synonym">Winter squash</name>
    <dbReference type="NCBI Taxonomy" id="3661"/>
    <lineage>
        <taxon>Eukaryota</taxon>
        <taxon>Viridiplantae</taxon>
        <taxon>Streptophyta</taxon>
        <taxon>Embryophyta</taxon>
        <taxon>Tracheophyta</taxon>
        <taxon>Spermatophyta</taxon>
        <taxon>Magnoliopsida</taxon>
        <taxon>eudicotyledons</taxon>
        <taxon>Gunneridae</taxon>
        <taxon>Pentapetalae</taxon>
        <taxon>rosids</taxon>
        <taxon>fabids</taxon>
        <taxon>Cucurbitales</taxon>
        <taxon>Cucurbitaceae</taxon>
        <taxon>Cucurbiteae</taxon>
        <taxon>Cucurbita</taxon>
    </lineage>
</organism>
<dbReference type="PANTHER" id="PTHR33673:SF36">
    <property type="entry name" value="MYB-LIKE PROTEIN Q"/>
    <property type="match status" value="1"/>
</dbReference>
<protein>
    <submittedName>
        <fullName evidence="3 4">Uncharacterized protein LOC111487727</fullName>
    </submittedName>
</protein>
<feature type="region of interest" description="Disordered" evidence="1">
    <location>
        <begin position="136"/>
        <end position="159"/>
    </location>
</feature>
<feature type="compositionally biased region" description="Basic and acidic residues" evidence="1">
    <location>
        <begin position="20"/>
        <end position="30"/>
    </location>
</feature>
<proteinExistence type="predicted"/>
<dbReference type="Proteomes" id="UP000504608">
    <property type="component" value="Unplaced"/>
</dbReference>
<evidence type="ECO:0000313" key="3">
    <source>
        <dbReference type="RefSeq" id="XP_022991006.1"/>
    </source>
</evidence>
<dbReference type="GeneID" id="111487727"/>
<sequence length="293" mass="32185">MDCSKSFELSKVQLEMIHNEPDGFIHERSHSNSSPTSDLSRDSAVSSIFQIDSPLQPKLDAESTRIQSSSRGSPQIQLSGVLENHDPNRIPLSIFSSKPSSPMEWSTASNESLFSIHVGNNSFSREQFNFYTKSGELTNNTNSPQNLSSSPPFVDPARGESKTEIVVNVFPEQAASTGAQIPAISTQSVTNRRKEIIISVDDHRSRPSESNDSMNSSRSFQFPLLGGEGATPKSNRSVSTDSCTQQKQHQPGTKSTKLQSLEHQSASNETTSSSRTMNFGSGWFSCLSWCRCR</sequence>
<feature type="compositionally biased region" description="Polar residues" evidence="1">
    <location>
        <begin position="64"/>
        <end position="78"/>
    </location>
</feature>
<feature type="compositionally biased region" description="Basic and acidic residues" evidence="1">
    <location>
        <begin position="197"/>
        <end position="209"/>
    </location>
</feature>
<evidence type="ECO:0000313" key="4">
    <source>
        <dbReference type="RefSeq" id="XP_022991008.1"/>
    </source>
</evidence>
<dbReference type="RefSeq" id="XP_022991006.1">
    <property type="nucleotide sequence ID" value="XM_023135238.1"/>
</dbReference>
<evidence type="ECO:0000313" key="2">
    <source>
        <dbReference type="Proteomes" id="UP000504608"/>
    </source>
</evidence>
<dbReference type="KEGG" id="cmax:111487727"/>
<dbReference type="OrthoDB" id="676141at2759"/>
<evidence type="ECO:0000256" key="1">
    <source>
        <dbReference type="SAM" id="MobiDB-lite"/>
    </source>
</evidence>
<feature type="compositionally biased region" description="Polar residues" evidence="1">
    <location>
        <begin position="136"/>
        <end position="151"/>
    </location>
</feature>
<keyword evidence="2" id="KW-1185">Reference proteome</keyword>
<dbReference type="AlphaFoldDB" id="A0A6J1JUX6"/>
<feature type="region of interest" description="Disordered" evidence="1">
    <location>
        <begin position="197"/>
        <end position="275"/>
    </location>
</feature>
<feature type="region of interest" description="Disordered" evidence="1">
    <location>
        <begin position="20"/>
        <end position="80"/>
    </location>
</feature>
<reference evidence="3 4" key="1">
    <citation type="submission" date="2025-04" db="UniProtKB">
        <authorList>
            <consortium name="RefSeq"/>
        </authorList>
    </citation>
    <scope>IDENTIFICATION</scope>
    <source>
        <tissue evidence="3 4">Young leaves</tissue>
    </source>
</reference>
<feature type="compositionally biased region" description="Polar residues" evidence="1">
    <location>
        <begin position="31"/>
        <end position="50"/>
    </location>
</feature>
<dbReference type="PANTHER" id="PTHR33673">
    <property type="entry name" value="SUPPRESSOR SRP40-LIKE PROTEIN"/>
    <property type="match status" value="1"/>
</dbReference>
<feature type="compositionally biased region" description="Polar residues" evidence="1">
    <location>
        <begin position="232"/>
        <end position="275"/>
    </location>
</feature>
<gene>
    <name evidence="3 4" type="primary">LOC111487727</name>
</gene>